<organism evidence="11 12">
    <name type="scientific">Chitinilyticum piscinae</name>
    <dbReference type="NCBI Taxonomy" id="2866724"/>
    <lineage>
        <taxon>Bacteria</taxon>
        <taxon>Pseudomonadati</taxon>
        <taxon>Pseudomonadota</taxon>
        <taxon>Betaproteobacteria</taxon>
        <taxon>Neisseriales</taxon>
        <taxon>Chitinibacteraceae</taxon>
        <taxon>Chitinilyticum</taxon>
    </lineage>
</organism>
<evidence type="ECO:0000256" key="4">
    <source>
        <dbReference type="ARBA" id="ARBA00022475"/>
    </source>
</evidence>
<evidence type="ECO:0000259" key="10">
    <source>
        <dbReference type="PROSITE" id="PS52015"/>
    </source>
</evidence>
<evidence type="ECO:0000313" key="12">
    <source>
        <dbReference type="Proteomes" id="UP000604481"/>
    </source>
</evidence>
<keyword evidence="12" id="KW-1185">Reference proteome</keyword>
<keyword evidence="6" id="KW-0812">Transmembrane</keyword>
<evidence type="ECO:0000313" key="11">
    <source>
        <dbReference type="EMBL" id="MBE9610059.1"/>
    </source>
</evidence>
<dbReference type="InterPro" id="IPR006260">
    <property type="entry name" value="TonB/TolA_C"/>
</dbReference>
<evidence type="ECO:0000256" key="3">
    <source>
        <dbReference type="ARBA" id="ARBA00022448"/>
    </source>
</evidence>
<dbReference type="InterPro" id="IPR037682">
    <property type="entry name" value="TonB_C"/>
</dbReference>
<dbReference type="Gene3D" id="3.30.1150.10">
    <property type="match status" value="1"/>
</dbReference>
<gene>
    <name evidence="11" type="ORF">INR99_11980</name>
</gene>
<evidence type="ECO:0000256" key="2">
    <source>
        <dbReference type="ARBA" id="ARBA00006555"/>
    </source>
</evidence>
<keyword evidence="7" id="KW-0653">Protein transport</keyword>
<dbReference type="GO" id="GO:0031992">
    <property type="term" value="F:energy transducer activity"/>
    <property type="evidence" value="ECO:0007669"/>
    <property type="project" value="TreeGrafter"/>
</dbReference>
<dbReference type="PANTHER" id="PTHR33446:SF2">
    <property type="entry name" value="PROTEIN TONB"/>
    <property type="match status" value="1"/>
</dbReference>
<keyword evidence="3" id="KW-0813">Transport</keyword>
<evidence type="ECO:0000256" key="7">
    <source>
        <dbReference type="ARBA" id="ARBA00022927"/>
    </source>
</evidence>
<dbReference type="PROSITE" id="PS52015">
    <property type="entry name" value="TONB_CTD"/>
    <property type="match status" value="1"/>
</dbReference>
<evidence type="ECO:0000256" key="5">
    <source>
        <dbReference type="ARBA" id="ARBA00022519"/>
    </source>
</evidence>
<dbReference type="SUPFAM" id="SSF74653">
    <property type="entry name" value="TolA/TonB C-terminal domain"/>
    <property type="match status" value="1"/>
</dbReference>
<dbReference type="InterPro" id="IPR051045">
    <property type="entry name" value="TonB-dependent_transducer"/>
</dbReference>
<dbReference type="GO" id="GO:0055085">
    <property type="term" value="P:transmembrane transport"/>
    <property type="evidence" value="ECO:0007669"/>
    <property type="project" value="InterPro"/>
</dbReference>
<name>A0A8J7KFK3_9NEIS</name>
<dbReference type="RefSeq" id="WP_194116573.1">
    <property type="nucleotide sequence ID" value="NZ_JADFUA010000006.1"/>
</dbReference>
<dbReference type="GO" id="GO:0098797">
    <property type="term" value="C:plasma membrane protein complex"/>
    <property type="evidence" value="ECO:0007669"/>
    <property type="project" value="TreeGrafter"/>
</dbReference>
<comment type="similarity">
    <text evidence="2">Belongs to the TonB family.</text>
</comment>
<dbReference type="AlphaFoldDB" id="A0A8J7KFK3"/>
<evidence type="ECO:0000256" key="1">
    <source>
        <dbReference type="ARBA" id="ARBA00004383"/>
    </source>
</evidence>
<feature type="domain" description="TonB C-terminal" evidence="10">
    <location>
        <begin position="142"/>
        <end position="234"/>
    </location>
</feature>
<dbReference type="Proteomes" id="UP000604481">
    <property type="component" value="Unassembled WGS sequence"/>
</dbReference>
<keyword evidence="5" id="KW-0997">Cell inner membrane</keyword>
<keyword evidence="4" id="KW-1003">Cell membrane</keyword>
<keyword evidence="9" id="KW-0472">Membrane</keyword>
<accession>A0A8J7KFK3</accession>
<proteinExistence type="inferred from homology"/>
<dbReference type="PANTHER" id="PTHR33446">
    <property type="entry name" value="PROTEIN TONB-RELATED"/>
    <property type="match status" value="1"/>
</dbReference>
<dbReference type="Pfam" id="PF03544">
    <property type="entry name" value="TonB_C"/>
    <property type="match status" value="1"/>
</dbReference>
<sequence length="234" mass="24573">MILNNRTSLPANAGCLLLIAGLHAAALYALTHLRLAPQSLPPQPIVPMLLAMGQEAPRPPAPLPLPAVKPVVKPQLKAREASIQPRQPAAMAREAVNQNSLASLTVQRAEAPVAEAARPLTDRAPAAPAAAGDARPVAERVAPSFHANYLNNPRPPYPPASLSLGEEGVVMLRVEVSAQGDAASVELARSSGFPRLDAVAQATVRRWRFVPARVGDEAVPGTVLVPVNFSIKKA</sequence>
<protein>
    <submittedName>
        <fullName evidence="11">Energy transducer TonB</fullName>
    </submittedName>
</protein>
<evidence type="ECO:0000256" key="8">
    <source>
        <dbReference type="ARBA" id="ARBA00022989"/>
    </source>
</evidence>
<comment type="subcellular location">
    <subcellularLocation>
        <location evidence="1">Cell inner membrane</location>
        <topology evidence="1">Single-pass membrane protein</topology>
        <orientation evidence="1">Periplasmic side</orientation>
    </subcellularLocation>
</comment>
<dbReference type="NCBIfam" id="TIGR01352">
    <property type="entry name" value="tonB_Cterm"/>
    <property type="match status" value="1"/>
</dbReference>
<keyword evidence="8" id="KW-1133">Transmembrane helix</keyword>
<dbReference type="EMBL" id="JADFUA010000006">
    <property type="protein sequence ID" value="MBE9610059.1"/>
    <property type="molecule type" value="Genomic_DNA"/>
</dbReference>
<evidence type="ECO:0000256" key="9">
    <source>
        <dbReference type="ARBA" id="ARBA00023136"/>
    </source>
</evidence>
<reference evidence="11 12" key="1">
    <citation type="submission" date="2020-10" db="EMBL/GenBank/DDBJ databases">
        <title>The genome sequence of Chitinilyticum litopenaei 4Y14.</title>
        <authorList>
            <person name="Liu Y."/>
        </authorList>
    </citation>
    <scope>NUCLEOTIDE SEQUENCE [LARGE SCALE GENOMIC DNA]</scope>
    <source>
        <strain evidence="11 12">4Y14</strain>
    </source>
</reference>
<evidence type="ECO:0000256" key="6">
    <source>
        <dbReference type="ARBA" id="ARBA00022692"/>
    </source>
</evidence>
<dbReference type="GO" id="GO:0015031">
    <property type="term" value="P:protein transport"/>
    <property type="evidence" value="ECO:0007669"/>
    <property type="project" value="UniProtKB-KW"/>
</dbReference>
<comment type="caution">
    <text evidence="11">The sequence shown here is derived from an EMBL/GenBank/DDBJ whole genome shotgun (WGS) entry which is preliminary data.</text>
</comment>